<dbReference type="Gene3D" id="3.90.1150.10">
    <property type="entry name" value="Aspartate Aminotransferase, domain 1"/>
    <property type="match status" value="1"/>
</dbReference>
<evidence type="ECO:0000256" key="3">
    <source>
        <dbReference type="ARBA" id="ARBA00022576"/>
    </source>
</evidence>
<dbReference type="InterPro" id="IPR024892">
    <property type="entry name" value="ArAT"/>
</dbReference>
<dbReference type="PANTHER" id="PTHR43643:SF3">
    <property type="entry name" value="HISTIDINOL-PHOSPHATE AMINOTRANSFERASE"/>
    <property type="match status" value="1"/>
</dbReference>
<sequence>MGGPPQPPDRGPHGEAHNRLVTPRTRPDLESIPAYVPGRSFPGAVKLASNETTIGPLPSVREAIADAAAGLNRYPDNGATELIAALSERLGVPTERIAVGCGSVSLCQELVQITCDAGDEVIFAWRSFEAYPIIAAVAGATAVRVPNTADHGHDLKAMLAAITDRTRLIFVCNPNNPTGSLLGKEELAQFLDAVPEHIVVALDEAYFEYVRPEPGEDLPDGLELADSRSNVVVLRTFSKAYGLAGIRVGYAVADPSVVTALSKVHTPFSVNSLAQTAAVASLAAANELLARTEGVVAERERVHAALVEAGYEVPASAANFLWLPLGERSAAFSEAAAEAGVVLRNFTGEGTRVTIGDPHENGLFLDFATGQGRALAGIG</sequence>
<dbReference type="HAMAP" id="MF_01513">
    <property type="entry name" value="Phe_aminotrans_2"/>
    <property type="match status" value="1"/>
</dbReference>
<evidence type="ECO:0000256" key="6">
    <source>
        <dbReference type="HAMAP-Rule" id="MF_01513"/>
    </source>
</evidence>
<dbReference type="Gene3D" id="3.40.640.10">
    <property type="entry name" value="Type I PLP-dependent aspartate aminotransferase-like (Major domain)"/>
    <property type="match status" value="1"/>
</dbReference>
<evidence type="ECO:0000313" key="10">
    <source>
        <dbReference type="Proteomes" id="UP000193566"/>
    </source>
</evidence>
<keyword evidence="5 6" id="KW-0663">Pyridoxal phosphate</keyword>
<keyword evidence="3 6" id="KW-0032">Aminotransferase</keyword>
<evidence type="ECO:0000259" key="8">
    <source>
        <dbReference type="Pfam" id="PF00155"/>
    </source>
</evidence>
<dbReference type="EC" id="2.6.1.57" evidence="6"/>
<comment type="function">
    <text evidence="6">Aminotransferase that catalyzes the conversion of aromatic amino acids and 2-oxoglutarate into corresponding aromatic oxo acids and L-glutamate.</text>
</comment>
<accession>A0ABY1M919</accession>
<gene>
    <name evidence="6" type="primary">pat</name>
    <name evidence="9" type="ORF">SAMN02745947_01887</name>
</gene>
<reference evidence="9 10" key="1">
    <citation type="submission" date="2017-04" db="EMBL/GenBank/DDBJ databases">
        <authorList>
            <person name="Varghese N."/>
            <person name="Submissions S."/>
        </authorList>
    </citation>
    <scope>NUCLEOTIDE SEQUENCE [LARGE SCALE GENOMIC DNA]</scope>
    <source>
        <strain evidence="9 10">J3</strain>
    </source>
</reference>
<dbReference type="InterPro" id="IPR001917">
    <property type="entry name" value="Aminotrans_II_pyridoxalP_BS"/>
</dbReference>
<proteinExistence type="inferred from homology"/>
<evidence type="ECO:0000256" key="4">
    <source>
        <dbReference type="ARBA" id="ARBA00022679"/>
    </source>
</evidence>
<dbReference type="InterPro" id="IPR004839">
    <property type="entry name" value="Aminotransferase_I/II_large"/>
</dbReference>
<evidence type="ECO:0000256" key="2">
    <source>
        <dbReference type="ARBA" id="ARBA00011738"/>
    </source>
</evidence>
<comment type="cofactor">
    <cofactor evidence="1 6">
        <name>pyridoxal 5'-phosphate</name>
        <dbReference type="ChEBI" id="CHEBI:597326"/>
    </cofactor>
</comment>
<comment type="catalytic activity">
    <reaction evidence="6">
        <text>an aromatic L-alpha-amino acid + 2-oxoglutarate = an aromatic oxo-acid + L-glutamate</text>
        <dbReference type="Rhea" id="RHEA:17533"/>
        <dbReference type="ChEBI" id="CHEBI:16810"/>
        <dbReference type="ChEBI" id="CHEBI:29985"/>
        <dbReference type="ChEBI" id="CHEBI:73309"/>
        <dbReference type="ChEBI" id="CHEBI:84824"/>
        <dbReference type="EC" id="2.6.1.57"/>
    </reaction>
</comment>
<comment type="caution">
    <text evidence="9">The sequence shown here is derived from an EMBL/GenBank/DDBJ whole genome shotgun (WGS) entry which is preliminary data.</text>
</comment>
<name>A0ABY1M919_RHORH</name>
<dbReference type="InterPro" id="IPR005861">
    <property type="entry name" value="HisP_aminotrans"/>
</dbReference>
<dbReference type="Proteomes" id="UP000193566">
    <property type="component" value="Unassembled WGS sequence"/>
</dbReference>
<feature type="modified residue" description="N6-(pyridoxal phosphate)lysine" evidence="6">
    <location>
        <position position="239"/>
    </location>
</feature>
<dbReference type="EMBL" id="FXAV01000003">
    <property type="protein sequence ID" value="SMG28751.1"/>
    <property type="molecule type" value="Genomic_DNA"/>
</dbReference>
<protein>
    <recommendedName>
        <fullName evidence="6">Aromatic amino acid aminotransferase</fullName>
        <shortName evidence="6">ArAT</shortName>
        <ecNumber evidence="6">2.6.1.57</ecNumber>
    </recommendedName>
</protein>
<comment type="similarity">
    <text evidence="6">Belongs to the class-II pyridoxal-phosphate-dependent aminotransferase family.</text>
</comment>
<keyword evidence="10" id="KW-1185">Reference proteome</keyword>
<dbReference type="InterPro" id="IPR015422">
    <property type="entry name" value="PyrdxlP-dep_Trfase_small"/>
</dbReference>
<dbReference type="HAMAP" id="MF_01023">
    <property type="entry name" value="HisC_aminotrans_2"/>
    <property type="match status" value="1"/>
</dbReference>
<dbReference type="SUPFAM" id="SSF53383">
    <property type="entry name" value="PLP-dependent transferases"/>
    <property type="match status" value="1"/>
</dbReference>
<evidence type="ECO:0000256" key="5">
    <source>
        <dbReference type="ARBA" id="ARBA00022898"/>
    </source>
</evidence>
<dbReference type="PROSITE" id="PS00599">
    <property type="entry name" value="AA_TRANSFER_CLASS_2"/>
    <property type="match status" value="1"/>
</dbReference>
<feature type="domain" description="Aminotransferase class I/classII large" evidence="8">
    <location>
        <begin position="45"/>
        <end position="356"/>
    </location>
</feature>
<evidence type="ECO:0000256" key="1">
    <source>
        <dbReference type="ARBA" id="ARBA00001933"/>
    </source>
</evidence>
<evidence type="ECO:0000313" key="9">
    <source>
        <dbReference type="EMBL" id="SMG28751.1"/>
    </source>
</evidence>
<dbReference type="PANTHER" id="PTHR43643">
    <property type="entry name" value="HISTIDINOL-PHOSPHATE AMINOTRANSFERASE 2"/>
    <property type="match status" value="1"/>
</dbReference>
<dbReference type="Pfam" id="PF00155">
    <property type="entry name" value="Aminotran_1_2"/>
    <property type="match status" value="1"/>
</dbReference>
<keyword evidence="4 6" id="KW-0808">Transferase</keyword>
<comment type="subunit">
    <text evidence="2 6">Homodimer.</text>
</comment>
<evidence type="ECO:0000256" key="7">
    <source>
        <dbReference type="SAM" id="MobiDB-lite"/>
    </source>
</evidence>
<dbReference type="InterPro" id="IPR015421">
    <property type="entry name" value="PyrdxlP-dep_Trfase_major"/>
</dbReference>
<dbReference type="InterPro" id="IPR050106">
    <property type="entry name" value="HistidinolP_aminotransfase"/>
</dbReference>
<feature type="region of interest" description="Disordered" evidence="7">
    <location>
        <begin position="1"/>
        <end position="28"/>
    </location>
</feature>
<dbReference type="NCBIfam" id="NF002878">
    <property type="entry name" value="PRK03321.1"/>
    <property type="match status" value="1"/>
</dbReference>
<organism evidence="9 10">
    <name type="scientific">Rhodococcus rhodochrous J3</name>
    <dbReference type="NCBI Taxonomy" id="903528"/>
    <lineage>
        <taxon>Bacteria</taxon>
        <taxon>Bacillati</taxon>
        <taxon>Actinomycetota</taxon>
        <taxon>Actinomycetes</taxon>
        <taxon>Mycobacteriales</taxon>
        <taxon>Nocardiaceae</taxon>
        <taxon>Rhodococcus</taxon>
    </lineage>
</organism>
<dbReference type="InterPro" id="IPR015424">
    <property type="entry name" value="PyrdxlP-dep_Trfase"/>
</dbReference>
<dbReference type="NCBIfam" id="TIGR01141">
    <property type="entry name" value="hisC"/>
    <property type="match status" value="1"/>
</dbReference>
<dbReference type="CDD" id="cd00609">
    <property type="entry name" value="AAT_like"/>
    <property type="match status" value="1"/>
</dbReference>
<dbReference type="GO" id="GO:0008483">
    <property type="term" value="F:transaminase activity"/>
    <property type="evidence" value="ECO:0007669"/>
    <property type="project" value="UniProtKB-KW"/>
</dbReference>